<sequence length="225" mass="25774">MVSLCEQLAALGIWIRLHYVYPYPHVDDVIPLMAQGKILPYLDIPLQHASPTVLKRMKRPGAVEKTLERIRRWREICPALTLRSTFIVGFPGETEADFQLLLDFLQQARLDRVGCFKYSPVDGAQANALPDQVPEEIKETRYHRFMQVQQQISPQRLQEKVGSKIWVIIDELDDQGAVGRSMADAPEIDGVVYLNGEFNVKPGDIVQVFVEHADEYDLWATRHIH</sequence>
<dbReference type="PANTHER" id="PTHR43837:SF1">
    <property type="entry name" value="RIBOSOMAL PROTEIN US12 METHYLTHIOTRANSFERASE RIMO"/>
    <property type="match status" value="1"/>
</dbReference>
<proteinExistence type="predicted"/>
<organism evidence="9 10">
    <name type="scientific">Arsenophonus nasoniae</name>
    <name type="common">son-killer infecting Nasonia vitripennis</name>
    <dbReference type="NCBI Taxonomy" id="638"/>
    <lineage>
        <taxon>Bacteria</taxon>
        <taxon>Pseudomonadati</taxon>
        <taxon>Pseudomonadota</taxon>
        <taxon>Gammaproteobacteria</taxon>
        <taxon>Enterobacterales</taxon>
        <taxon>Morganellaceae</taxon>
        <taxon>Arsenophonus</taxon>
    </lineage>
</organism>
<name>A0A4P7KYG8_9GAMM</name>
<keyword evidence="2 9" id="KW-0808">Transferase</keyword>
<keyword evidence="6" id="KW-0411">Iron-sulfur</keyword>
<keyword evidence="9" id="KW-0689">Ribosomal protein</keyword>
<dbReference type="InterPro" id="IPR058240">
    <property type="entry name" value="rSAM_sf"/>
</dbReference>
<evidence type="ECO:0000256" key="6">
    <source>
        <dbReference type="ARBA" id="ARBA00023014"/>
    </source>
</evidence>
<evidence type="ECO:0000256" key="2">
    <source>
        <dbReference type="ARBA" id="ARBA00022679"/>
    </source>
</evidence>
<evidence type="ECO:0000259" key="7">
    <source>
        <dbReference type="PROSITE" id="PS50926"/>
    </source>
</evidence>
<evidence type="ECO:0000256" key="3">
    <source>
        <dbReference type="ARBA" id="ARBA00022691"/>
    </source>
</evidence>
<evidence type="ECO:0000256" key="1">
    <source>
        <dbReference type="ARBA" id="ARBA00022485"/>
    </source>
</evidence>
<evidence type="ECO:0000259" key="8">
    <source>
        <dbReference type="PROSITE" id="PS51918"/>
    </source>
</evidence>
<keyword evidence="5" id="KW-0408">Iron</keyword>
<dbReference type="InterPro" id="IPR005840">
    <property type="entry name" value="Ribosomal_uS12_MeSTrfase_RimO"/>
</dbReference>
<accession>A0A4P7KYG8</accession>
<dbReference type="Pfam" id="PF04055">
    <property type="entry name" value="Radical_SAM"/>
    <property type="match status" value="1"/>
</dbReference>
<dbReference type="GO" id="GO:0005840">
    <property type="term" value="C:ribosome"/>
    <property type="evidence" value="ECO:0007669"/>
    <property type="project" value="UniProtKB-KW"/>
</dbReference>
<feature type="domain" description="Radical SAM core" evidence="8">
    <location>
        <begin position="1"/>
        <end position="155"/>
    </location>
</feature>
<dbReference type="Proteomes" id="UP000295134">
    <property type="component" value="Chromosome"/>
</dbReference>
<dbReference type="GO" id="GO:0035599">
    <property type="term" value="F:aspartic acid methylthiotransferase activity"/>
    <property type="evidence" value="ECO:0007669"/>
    <property type="project" value="TreeGrafter"/>
</dbReference>
<dbReference type="SMART" id="SM00729">
    <property type="entry name" value="Elp3"/>
    <property type="match status" value="1"/>
</dbReference>
<dbReference type="Gene3D" id="3.80.30.20">
    <property type="entry name" value="tm_1862 like domain"/>
    <property type="match status" value="1"/>
</dbReference>
<dbReference type="InterPro" id="IPR023404">
    <property type="entry name" value="rSAM_horseshoe"/>
</dbReference>
<dbReference type="GO" id="GO:0051539">
    <property type="term" value="F:4 iron, 4 sulfur cluster binding"/>
    <property type="evidence" value="ECO:0007669"/>
    <property type="project" value="UniProtKB-KW"/>
</dbReference>
<dbReference type="GO" id="GO:0005829">
    <property type="term" value="C:cytosol"/>
    <property type="evidence" value="ECO:0007669"/>
    <property type="project" value="TreeGrafter"/>
</dbReference>
<dbReference type="InterPro" id="IPR006638">
    <property type="entry name" value="Elp3/MiaA/NifB-like_rSAM"/>
</dbReference>
<dbReference type="GO" id="GO:0046872">
    <property type="term" value="F:metal ion binding"/>
    <property type="evidence" value="ECO:0007669"/>
    <property type="project" value="UniProtKB-KW"/>
</dbReference>
<dbReference type="PANTHER" id="PTHR43837">
    <property type="entry name" value="RIBOSOMAL PROTEIN S12 METHYLTHIOTRANSFERASE RIMO"/>
    <property type="match status" value="1"/>
</dbReference>
<evidence type="ECO:0000313" key="10">
    <source>
        <dbReference type="Proteomes" id="UP000295134"/>
    </source>
</evidence>
<dbReference type="KEGG" id="ans:ArsFIN_36990"/>
<dbReference type="EMBL" id="CP038613">
    <property type="protein sequence ID" value="QBY45106.1"/>
    <property type="molecule type" value="Genomic_DNA"/>
</dbReference>
<dbReference type="InterPro" id="IPR002792">
    <property type="entry name" value="TRAM_dom"/>
</dbReference>
<keyword evidence="4" id="KW-0479">Metal-binding</keyword>
<reference evidence="9 10" key="1">
    <citation type="submission" date="2019-03" db="EMBL/GenBank/DDBJ databases">
        <title>Long-read sequencing reveals hyperdense prophage content in a complex bacterial symbiont genome.</title>
        <authorList>
            <person name="Frost C.L."/>
            <person name="Siozios S."/>
            <person name="Nadal-Jimenez P."/>
            <person name="Brockhurst M.A."/>
            <person name="King K.C."/>
            <person name="Darby A.C."/>
            <person name="Hurst G.D.D."/>
        </authorList>
    </citation>
    <scope>NUCLEOTIDE SEQUENCE [LARGE SCALE GENOMIC DNA]</scope>
    <source>
        <strain evidence="9 10">FIN</strain>
    </source>
</reference>
<dbReference type="AlphaFoldDB" id="A0A4P7KYG8"/>
<dbReference type="SUPFAM" id="SSF102114">
    <property type="entry name" value="Radical SAM enzymes"/>
    <property type="match status" value="1"/>
</dbReference>
<dbReference type="EC" id="2.8.4.4" evidence="9"/>
<dbReference type="Gene3D" id="2.40.50.140">
    <property type="entry name" value="Nucleic acid-binding proteins"/>
    <property type="match status" value="1"/>
</dbReference>
<dbReference type="InterPro" id="IPR007197">
    <property type="entry name" value="rSAM"/>
</dbReference>
<evidence type="ECO:0000256" key="5">
    <source>
        <dbReference type="ARBA" id="ARBA00023004"/>
    </source>
</evidence>
<keyword evidence="1" id="KW-0004">4Fe-4S</keyword>
<dbReference type="GO" id="GO:0103039">
    <property type="term" value="F:protein methylthiotransferase activity"/>
    <property type="evidence" value="ECO:0007669"/>
    <property type="project" value="UniProtKB-EC"/>
</dbReference>
<dbReference type="PROSITE" id="PS51918">
    <property type="entry name" value="RADICAL_SAM"/>
    <property type="match status" value="1"/>
</dbReference>
<gene>
    <name evidence="9" type="primary">rimO_1</name>
    <name evidence="9" type="ORF">ArsFIN_36990</name>
</gene>
<dbReference type="Pfam" id="PF18693">
    <property type="entry name" value="TRAM_2"/>
    <property type="match status" value="1"/>
</dbReference>
<feature type="domain" description="TRAM" evidence="7">
    <location>
        <begin position="158"/>
        <end position="224"/>
    </location>
</feature>
<evidence type="ECO:0000256" key="4">
    <source>
        <dbReference type="ARBA" id="ARBA00022723"/>
    </source>
</evidence>
<keyword evidence="3" id="KW-0949">S-adenosyl-L-methionine</keyword>
<dbReference type="InterPro" id="IPR012340">
    <property type="entry name" value="NA-bd_OB-fold"/>
</dbReference>
<dbReference type="PROSITE" id="PS50926">
    <property type="entry name" value="TRAM"/>
    <property type="match status" value="1"/>
</dbReference>
<dbReference type="FunFam" id="2.40.50.140:FF:000060">
    <property type="entry name" value="Ribosomal protein S12 methylthiotransferase RimO"/>
    <property type="match status" value="1"/>
</dbReference>
<protein>
    <submittedName>
        <fullName evidence="9">Ribosomal protein S12 methylthiotransferase RimO</fullName>
        <ecNumber evidence="9">2.8.4.4</ecNumber>
    </submittedName>
</protein>
<evidence type="ECO:0000313" key="9">
    <source>
        <dbReference type="EMBL" id="QBY45106.1"/>
    </source>
</evidence>
<keyword evidence="9" id="KW-0687">Ribonucleoprotein</keyword>